<feature type="transmembrane region" description="Helical" evidence="1">
    <location>
        <begin position="24"/>
        <end position="43"/>
    </location>
</feature>
<dbReference type="Proteomes" id="UP000183832">
    <property type="component" value="Unassembled WGS sequence"/>
</dbReference>
<keyword evidence="1" id="KW-1133">Transmembrane helix</keyword>
<dbReference type="AlphaFoldDB" id="A0A1J1IZY4"/>
<reference evidence="2 3" key="1">
    <citation type="submission" date="2015-04" db="EMBL/GenBank/DDBJ databases">
        <authorList>
            <person name="Syromyatnikov M.Y."/>
            <person name="Popov V.N."/>
        </authorList>
    </citation>
    <scope>NUCLEOTIDE SEQUENCE [LARGE SCALE GENOMIC DNA]</scope>
</reference>
<proteinExistence type="predicted"/>
<sequence length="74" mass="8830">MDNQQITSFATKHLPSFHGLNKKLIAFNANVMNILYWHFVLAFRQAQRLLLRTKYNKKKSYFMLNINNNNFTHA</sequence>
<accession>A0A1J1IZY4</accession>
<dbReference type="EMBL" id="CVRI01000063">
    <property type="protein sequence ID" value="CRL04734.1"/>
    <property type="molecule type" value="Genomic_DNA"/>
</dbReference>
<protein>
    <submittedName>
        <fullName evidence="2">CLUMA_CG017794, isoform A</fullName>
    </submittedName>
</protein>
<evidence type="ECO:0000313" key="3">
    <source>
        <dbReference type="Proteomes" id="UP000183832"/>
    </source>
</evidence>
<evidence type="ECO:0000256" key="1">
    <source>
        <dbReference type="SAM" id="Phobius"/>
    </source>
</evidence>
<name>A0A1J1IZY4_9DIPT</name>
<keyword evidence="1" id="KW-0472">Membrane</keyword>
<keyword evidence="1" id="KW-0812">Transmembrane</keyword>
<keyword evidence="3" id="KW-1185">Reference proteome</keyword>
<gene>
    <name evidence="2" type="ORF">CLUMA_CG017794</name>
</gene>
<evidence type="ECO:0000313" key="2">
    <source>
        <dbReference type="EMBL" id="CRL04734.1"/>
    </source>
</evidence>
<organism evidence="2 3">
    <name type="scientific">Clunio marinus</name>
    <dbReference type="NCBI Taxonomy" id="568069"/>
    <lineage>
        <taxon>Eukaryota</taxon>
        <taxon>Metazoa</taxon>
        <taxon>Ecdysozoa</taxon>
        <taxon>Arthropoda</taxon>
        <taxon>Hexapoda</taxon>
        <taxon>Insecta</taxon>
        <taxon>Pterygota</taxon>
        <taxon>Neoptera</taxon>
        <taxon>Endopterygota</taxon>
        <taxon>Diptera</taxon>
        <taxon>Nematocera</taxon>
        <taxon>Chironomoidea</taxon>
        <taxon>Chironomidae</taxon>
        <taxon>Clunio</taxon>
    </lineage>
</organism>